<dbReference type="SUPFAM" id="SSF46785">
    <property type="entry name" value="Winged helix' DNA-binding domain"/>
    <property type="match status" value="1"/>
</dbReference>
<sequence>MSEGGTTEGGNTESETAAGDTAFGTTAVETTAVENTAVETTASLHDMRALAHPLRMRILTLLTGTAMSAAEAARELGGSQANISYHVRKLFDAGLLEMVEEVPIRGGVAKRYRHRPARPDPTPDRALLTALTRRSALRAAQGAAADAELWVDPDLWQRTVAEVRALSDRLHRAALPPHSPGTVRVSTTISLFEMEPGEARGGLRGDRG</sequence>
<dbReference type="Pfam" id="PF12840">
    <property type="entry name" value="HTH_20"/>
    <property type="match status" value="1"/>
</dbReference>
<dbReference type="CDD" id="cd00090">
    <property type="entry name" value="HTH_ARSR"/>
    <property type="match status" value="1"/>
</dbReference>
<dbReference type="EMBL" id="JBHSKF010000005">
    <property type="protein sequence ID" value="MFC5287897.1"/>
    <property type="molecule type" value="Genomic_DNA"/>
</dbReference>
<evidence type="ECO:0000256" key="1">
    <source>
        <dbReference type="SAM" id="MobiDB-lite"/>
    </source>
</evidence>
<dbReference type="Gene3D" id="1.10.10.10">
    <property type="entry name" value="Winged helix-like DNA-binding domain superfamily/Winged helix DNA-binding domain"/>
    <property type="match status" value="1"/>
</dbReference>
<dbReference type="PRINTS" id="PR00778">
    <property type="entry name" value="HTHARSR"/>
</dbReference>
<dbReference type="InterPro" id="IPR036388">
    <property type="entry name" value="WH-like_DNA-bd_sf"/>
</dbReference>
<name>A0ABW0EKD1_9PSEU</name>
<protein>
    <submittedName>
        <fullName evidence="3">ArsR/SmtB family transcription factor</fullName>
    </submittedName>
</protein>
<evidence type="ECO:0000313" key="3">
    <source>
        <dbReference type="EMBL" id="MFC5287897.1"/>
    </source>
</evidence>
<accession>A0ABW0EKD1</accession>
<evidence type="ECO:0000313" key="4">
    <source>
        <dbReference type="Proteomes" id="UP001596157"/>
    </source>
</evidence>
<dbReference type="SMART" id="SM00418">
    <property type="entry name" value="HTH_ARSR"/>
    <property type="match status" value="1"/>
</dbReference>
<feature type="domain" description="HTH arsR-type" evidence="2">
    <location>
        <begin position="47"/>
        <end position="132"/>
    </location>
</feature>
<dbReference type="Proteomes" id="UP001596157">
    <property type="component" value="Unassembled WGS sequence"/>
</dbReference>
<gene>
    <name evidence="3" type="ORF">ACFPM7_12615</name>
</gene>
<keyword evidence="4" id="KW-1185">Reference proteome</keyword>
<feature type="region of interest" description="Disordered" evidence="1">
    <location>
        <begin position="1"/>
        <end position="25"/>
    </location>
</feature>
<dbReference type="RefSeq" id="WP_378247334.1">
    <property type="nucleotide sequence ID" value="NZ_JBHSKF010000005.1"/>
</dbReference>
<reference evidence="4" key="1">
    <citation type="journal article" date="2019" name="Int. J. Syst. Evol. Microbiol.">
        <title>The Global Catalogue of Microorganisms (GCM) 10K type strain sequencing project: providing services to taxonomists for standard genome sequencing and annotation.</title>
        <authorList>
            <consortium name="The Broad Institute Genomics Platform"/>
            <consortium name="The Broad Institute Genome Sequencing Center for Infectious Disease"/>
            <person name="Wu L."/>
            <person name="Ma J."/>
        </authorList>
    </citation>
    <scope>NUCLEOTIDE SEQUENCE [LARGE SCALE GENOMIC DNA]</scope>
    <source>
        <strain evidence="4">CCUG 59778</strain>
    </source>
</reference>
<dbReference type="InterPro" id="IPR036390">
    <property type="entry name" value="WH_DNA-bd_sf"/>
</dbReference>
<comment type="caution">
    <text evidence="3">The sequence shown here is derived from an EMBL/GenBank/DDBJ whole genome shotgun (WGS) entry which is preliminary data.</text>
</comment>
<evidence type="ECO:0000259" key="2">
    <source>
        <dbReference type="SMART" id="SM00418"/>
    </source>
</evidence>
<organism evidence="3 4">
    <name type="scientific">Actinokineospora guangxiensis</name>
    <dbReference type="NCBI Taxonomy" id="1490288"/>
    <lineage>
        <taxon>Bacteria</taxon>
        <taxon>Bacillati</taxon>
        <taxon>Actinomycetota</taxon>
        <taxon>Actinomycetes</taxon>
        <taxon>Pseudonocardiales</taxon>
        <taxon>Pseudonocardiaceae</taxon>
        <taxon>Actinokineospora</taxon>
    </lineage>
</organism>
<dbReference type="InterPro" id="IPR011991">
    <property type="entry name" value="ArsR-like_HTH"/>
</dbReference>
<proteinExistence type="predicted"/>
<dbReference type="InterPro" id="IPR001845">
    <property type="entry name" value="HTH_ArsR_DNA-bd_dom"/>
</dbReference>